<keyword evidence="2" id="KW-1185">Reference proteome</keyword>
<gene>
    <name evidence="1" type="ORF">MUN87_01180</name>
</gene>
<dbReference type="RefSeq" id="WP_244745359.1">
    <property type="nucleotide sequence ID" value="NZ_CP095071.1"/>
</dbReference>
<organism evidence="1 2">
    <name type="scientific">Gracilibacillus salinarum</name>
    <dbReference type="NCBI Taxonomy" id="2932255"/>
    <lineage>
        <taxon>Bacteria</taxon>
        <taxon>Bacillati</taxon>
        <taxon>Bacillota</taxon>
        <taxon>Bacilli</taxon>
        <taxon>Bacillales</taxon>
        <taxon>Bacillaceae</taxon>
        <taxon>Gracilibacillus</taxon>
    </lineage>
</organism>
<sequence length="56" mass="6364">MKDKVVGSISDLTVAEWSDVAEDTLYLAEENPGLSKEELKDLVYREYMAKVNENQV</sequence>
<evidence type="ECO:0000313" key="2">
    <source>
        <dbReference type="Proteomes" id="UP000831537"/>
    </source>
</evidence>
<name>A0ABY4GP90_9BACI</name>
<protein>
    <submittedName>
        <fullName evidence="1">Uncharacterized protein</fullName>
    </submittedName>
</protein>
<dbReference type="EMBL" id="CP095071">
    <property type="protein sequence ID" value="UOQ85547.1"/>
    <property type="molecule type" value="Genomic_DNA"/>
</dbReference>
<dbReference type="Proteomes" id="UP000831537">
    <property type="component" value="Chromosome"/>
</dbReference>
<evidence type="ECO:0000313" key="1">
    <source>
        <dbReference type="EMBL" id="UOQ85547.1"/>
    </source>
</evidence>
<proteinExistence type="predicted"/>
<reference evidence="1 2" key="1">
    <citation type="submission" date="2022-04" db="EMBL/GenBank/DDBJ databases">
        <title>Gracilibacillus sp. isolated from saltern.</title>
        <authorList>
            <person name="Won M."/>
            <person name="Lee C.-M."/>
            <person name="Woen H.-Y."/>
            <person name="Kwon S.-W."/>
        </authorList>
    </citation>
    <scope>NUCLEOTIDE SEQUENCE [LARGE SCALE GENOMIC DNA]</scope>
    <source>
        <strain evidence="1 2">SSPM10-3</strain>
    </source>
</reference>
<accession>A0ABY4GP90</accession>